<organism evidence="1 2">
    <name type="scientific">Hymenobacter tibetensis</name>
    <dbReference type="NCBI Taxonomy" id="497967"/>
    <lineage>
        <taxon>Bacteria</taxon>
        <taxon>Pseudomonadati</taxon>
        <taxon>Bacteroidota</taxon>
        <taxon>Cytophagia</taxon>
        <taxon>Cytophagales</taxon>
        <taxon>Hymenobacteraceae</taxon>
        <taxon>Hymenobacter</taxon>
    </lineage>
</organism>
<accession>A0ABY4CXG3</accession>
<name>A0ABY4CXG3_9BACT</name>
<dbReference type="RefSeq" id="WP_243798685.1">
    <property type="nucleotide sequence ID" value="NZ_CP094669.1"/>
</dbReference>
<sequence length="173" mass="18632">MSYIVTPPNGSILLPEPIVAAAEANQIHDRLQVWFLKHARKATVAIPGETAKPVTAMQSDAVWARSLAASEKSALVVVTHVYHQRIFHGALQQVQAVAAESTTPATVTLVPTASGFIEEVRVDLTVYRATGEVVSKHTERGTPGFFQPSSGYVTDHLVKKALKAMPRLRKAGA</sequence>
<proteinExistence type="predicted"/>
<gene>
    <name evidence="1" type="ORF">MTX78_22940</name>
</gene>
<reference evidence="1 2" key="1">
    <citation type="submission" date="2022-03" db="EMBL/GenBank/DDBJ databases">
        <title>Hymenobactersp. isolated from the air.</title>
        <authorList>
            <person name="Won M."/>
            <person name="Kwon S.-W."/>
        </authorList>
    </citation>
    <scope>NUCLEOTIDE SEQUENCE [LARGE SCALE GENOMIC DNA]</scope>
    <source>
        <strain evidence="1 2">KACC 21982</strain>
    </source>
</reference>
<evidence type="ECO:0000313" key="2">
    <source>
        <dbReference type="Proteomes" id="UP000831113"/>
    </source>
</evidence>
<evidence type="ECO:0000313" key="1">
    <source>
        <dbReference type="EMBL" id="UOG74959.1"/>
    </source>
</evidence>
<protein>
    <submittedName>
        <fullName evidence="1">Uncharacterized protein</fullName>
    </submittedName>
</protein>
<keyword evidence="2" id="KW-1185">Reference proteome</keyword>
<dbReference type="Proteomes" id="UP000831113">
    <property type="component" value="Chromosome"/>
</dbReference>
<dbReference type="EMBL" id="CP094669">
    <property type="protein sequence ID" value="UOG74959.1"/>
    <property type="molecule type" value="Genomic_DNA"/>
</dbReference>